<organism evidence="2 3">
    <name type="scientific">Cyanobium gracile (strain ATCC 27147 / PCC 6307)</name>
    <dbReference type="NCBI Taxonomy" id="292564"/>
    <lineage>
        <taxon>Bacteria</taxon>
        <taxon>Bacillati</taxon>
        <taxon>Cyanobacteriota</taxon>
        <taxon>Cyanophyceae</taxon>
        <taxon>Synechococcales</taxon>
        <taxon>Prochlorococcaceae</taxon>
        <taxon>Cyanobium</taxon>
    </lineage>
</organism>
<evidence type="ECO:0000313" key="3">
    <source>
        <dbReference type="Proteomes" id="UP000010388"/>
    </source>
</evidence>
<keyword evidence="1" id="KW-0472">Membrane</keyword>
<dbReference type="AlphaFoldDB" id="K9P2P7"/>
<protein>
    <submittedName>
        <fullName evidence="2">Uncharacterized protein</fullName>
    </submittedName>
</protein>
<accession>K9P2P7</accession>
<dbReference type="Proteomes" id="UP000010388">
    <property type="component" value="Chromosome"/>
</dbReference>
<gene>
    <name evidence="2" type="ordered locus">Cyagr_0480</name>
</gene>
<keyword evidence="1" id="KW-1133">Transmembrane helix</keyword>
<evidence type="ECO:0000256" key="1">
    <source>
        <dbReference type="SAM" id="Phobius"/>
    </source>
</evidence>
<sequence length="77" mass="7722">MAEPKQTPVSPPRPANDRRGRWVAILTGALSILIGVAYLVLITVLDSRGPLQPPPPEALGVAAAAAPAAAAAVPPPG</sequence>
<reference evidence="3" key="1">
    <citation type="journal article" date="2013" name="Proc. Natl. Acad. Sci. U.S.A.">
        <title>Improving the coverage of the cyanobacterial phylum using diversity-driven genome sequencing.</title>
        <authorList>
            <person name="Shih P.M."/>
            <person name="Wu D."/>
            <person name="Latifi A."/>
            <person name="Axen S.D."/>
            <person name="Fewer D.P."/>
            <person name="Talla E."/>
            <person name="Calteau A."/>
            <person name="Cai F."/>
            <person name="Tandeau de Marsac N."/>
            <person name="Rippka R."/>
            <person name="Herdman M."/>
            <person name="Sivonen K."/>
            <person name="Coursin T."/>
            <person name="Laurent T."/>
            <person name="Goodwin L."/>
            <person name="Nolan M."/>
            <person name="Davenport K.W."/>
            <person name="Han C.S."/>
            <person name="Rubin E.M."/>
            <person name="Eisen J.A."/>
            <person name="Woyke T."/>
            <person name="Gugger M."/>
            <person name="Kerfeld C.A."/>
        </authorList>
    </citation>
    <scope>NUCLEOTIDE SEQUENCE [LARGE SCALE GENOMIC DNA]</scope>
    <source>
        <strain evidence="3">ATCC 27147 / PCC 6307</strain>
    </source>
</reference>
<name>K9P2P7_CYAGP</name>
<keyword evidence="1" id="KW-0812">Transmembrane</keyword>
<dbReference type="HOGENOM" id="CLU_2632210_0_0_3"/>
<proteinExistence type="predicted"/>
<dbReference type="KEGG" id="cgc:Cyagr_0480"/>
<dbReference type="EMBL" id="CP003495">
    <property type="protein sequence ID" value="AFY27672.1"/>
    <property type="molecule type" value="Genomic_DNA"/>
</dbReference>
<feature type="transmembrane region" description="Helical" evidence="1">
    <location>
        <begin position="22"/>
        <end position="45"/>
    </location>
</feature>
<evidence type="ECO:0000313" key="2">
    <source>
        <dbReference type="EMBL" id="AFY27672.1"/>
    </source>
</evidence>